<name>A0AA95KKH8_9GAMM</name>
<feature type="domain" description="VWFA" evidence="2">
    <location>
        <begin position="24"/>
        <end position="203"/>
    </location>
</feature>
<dbReference type="SMART" id="SM00327">
    <property type="entry name" value="VWA"/>
    <property type="match status" value="1"/>
</dbReference>
<proteinExistence type="predicted"/>
<evidence type="ECO:0000259" key="2">
    <source>
        <dbReference type="PROSITE" id="PS50234"/>
    </source>
</evidence>
<dbReference type="InterPro" id="IPR036465">
    <property type="entry name" value="vWFA_dom_sf"/>
</dbReference>
<accession>A0AA95KKH8</accession>
<protein>
    <submittedName>
        <fullName evidence="3">VWA domain-containing protein</fullName>
    </submittedName>
</protein>
<sequence>MMKTIQLLAGSLLVCGLGVQAAERSMLVLDVSGSMWGQIDGKPKIEIARDALKTLVADWPAAHEVGLVAYGHRRKDDCQDIETLIPVGTVDSAHIGQVVDALTPKGKTPLSAAVKQAANDLKYTEEKASVILISDGVETCDLDPCALGKELEKLGVDFTAHVIGFDVAQAEDQKGLRCLAENTGGKFIAAANAEELKTALEQTAKAPSSAPEPAKPTPPSLPKATLQITPTEVIKGAEIEVKVAGDADMLQGANIHLDLYKVGKNVSIVHYYLYKDKKTGAYKTQKMRVPNVAGDFVVKLTQGDKRELITEAPVTVTEADIQLLAPSQAASGSKIQVTLQAPLGLSGEVCLYPQQGSKRLDCVFVREDAIENYRPMRFTLPEIAGAYVFKFEARPDKRVVTELPIQIGNSQP</sequence>
<dbReference type="InterPro" id="IPR002035">
    <property type="entry name" value="VWF_A"/>
</dbReference>
<dbReference type="Proteomes" id="UP001300672">
    <property type="component" value="Chromosome"/>
</dbReference>
<dbReference type="AlphaFoldDB" id="A0AA95KKH8"/>
<gene>
    <name evidence="3" type="ORF">QJT80_00650</name>
</gene>
<reference evidence="3" key="1">
    <citation type="journal article" date="2023" name="Int. J. Mol. Sci.">
        <title>Metagenomics Revealed a New Genus 'Candidatus Thiocaldithrix dubininis' gen. nov., sp. nov. and a New Species 'Candidatus Thiothrix putei' sp. nov. in the Family Thiotrichaceae, Some Members of Which Have Traits of Both Na+- and H+-Motive Energetics.</title>
        <authorList>
            <person name="Ravin N.V."/>
            <person name="Muntyan M.S."/>
            <person name="Smolyakov D.D."/>
            <person name="Rudenko T.S."/>
            <person name="Beletsky A.V."/>
            <person name="Mardanov A.V."/>
            <person name="Grabovich M.Y."/>
        </authorList>
    </citation>
    <scope>NUCLEOTIDE SEQUENCE</scope>
    <source>
        <strain evidence="3">GKL-01</strain>
    </source>
</reference>
<evidence type="ECO:0000313" key="3">
    <source>
        <dbReference type="EMBL" id="WGZ90993.1"/>
    </source>
</evidence>
<evidence type="ECO:0000256" key="1">
    <source>
        <dbReference type="SAM" id="MobiDB-lite"/>
    </source>
</evidence>
<dbReference type="EMBL" id="CP124755">
    <property type="protein sequence ID" value="WGZ90993.1"/>
    <property type="molecule type" value="Genomic_DNA"/>
</dbReference>
<dbReference type="PROSITE" id="PS50234">
    <property type="entry name" value="VWFA"/>
    <property type="match status" value="1"/>
</dbReference>
<reference evidence="3" key="2">
    <citation type="submission" date="2023-04" db="EMBL/GenBank/DDBJ databases">
        <authorList>
            <person name="Beletskiy A.V."/>
            <person name="Mardanov A.V."/>
            <person name="Ravin N.V."/>
        </authorList>
    </citation>
    <scope>NUCLEOTIDE SEQUENCE</scope>
    <source>
        <strain evidence="3">GKL-01</strain>
    </source>
</reference>
<dbReference type="Pfam" id="PF13519">
    <property type="entry name" value="VWA_2"/>
    <property type="match status" value="1"/>
</dbReference>
<dbReference type="KEGG" id="tdu:QJT80_00650"/>
<organism evidence="3">
    <name type="scientific">Candidatus Thiocaldithrix dubininis</name>
    <dbReference type="NCBI Taxonomy" id="3080823"/>
    <lineage>
        <taxon>Bacteria</taxon>
        <taxon>Pseudomonadati</taxon>
        <taxon>Pseudomonadota</taxon>
        <taxon>Gammaproteobacteria</taxon>
        <taxon>Thiotrichales</taxon>
        <taxon>Thiotrichaceae</taxon>
        <taxon>Candidatus Thiocaldithrix</taxon>
    </lineage>
</organism>
<dbReference type="Gene3D" id="3.40.50.410">
    <property type="entry name" value="von Willebrand factor, type A domain"/>
    <property type="match status" value="1"/>
</dbReference>
<feature type="compositionally biased region" description="Low complexity" evidence="1">
    <location>
        <begin position="203"/>
        <end position="212"/>
    </location>
</feature>
<feature type="region of interest" description="Disordered" evidence="1">
    <location>
        <begin position="200"/>
        <end position="224"/>
    </location>
</feature>
<dbReference type="SUPFAM" id="SSF53300">
    <property type="entry name" value="vWA-like"/>
    <property type="match status" value="1"/>
</dbReference>